<keyword evidence="3 6" id="KW-0812">Transmembrane</keyword>
<feature type="transmembrane region" description="Helical" evidence="6">
    <location>
        <begin position="253"/>
        <end position="273"/>
    </location>
</feature>
<keyword evidence="2" id="KW-1003">Cell membrane</keyword>
<evidence type="ECO:0000256" key="2">
    <source>
        <dbReference type="ARBA" id="ARBA00022475"/>
    </source>
</evidence>
<name>A0ABN3NBW1_STRLO</name>
<comment type="subcellular location">
    <subcellularLocation>
        <location evidence="1">Cell membrane</location>
        <topology evidence="1">Multi-pass membrane protein</topology>
    </subcellularLocation>
</comment>
<accession>A0ABN3NBW1</accession>
<dbReference type="Proteomes" id="UP001501777">
    <property type="component" value="Unassembled WGS sequence"/>
</dbReference>
<organism evidence="7 8">
    <name type="scientific">Streptomyces longisporus</name>
    <dbReference type="NCBI Taxonomy" id="1948"/>
    <lineage>
        <taxon>Bacteria</taxon>
        <taxon>Bacillati</taxon>
        <taxon>Actinomycetota</taxon>
        <taxon>Actinomycetes</taxon>
        <taxon>Kitasatosporales</taxon>
        <taxon>Streptomycetaceae</taxon>
        <taxon>Streptomyces</taxon>
    </lineage>
</organism>
<keyword evidence="8" id="KW-1185">Reference proteome</keyword>
<comment type="caution">
    <text evidence="7">The sequence shown here is derived from an EMBL/GenBank/DDBJ whole genome shotgun (WGS) entry which is preliminary data.</text>
</comment>
<keyword evidence="4 6" id="KW-1133">Transmembrane helix</keyword>
<dbReference type="SUPFAM" id="SSF103473">
    <property type="entry name" value="MFS general substrate transporter"/>
    <property type="match status" value="1"/>
</dbReference>
<dbReference type="EMBL" id="BAAASG010000025">
    <property type="protein sequence ID" value="GAA2518496.1"/>
    <property type="molecule type" value="Genomic_DNA"/>
</dbReference>
<protein>
    <submittedName>
        <fullName evidence="7">MFS transporter</fullName>
    </submittedName>
</protein>
<evidence type="ECO:0000256" key="3">
    <source>
        <dbReference type="ARBA" id="ARBA00022692"/>
    </source>
</evidence>
<evidence type="ECO:0000313" key="7">
    <source>
        <dbReference type="EMBL" id="GAA2518496.1"/>
    </source>
</evidence>
<evidence type="ECO:0000256" key="1">
    <source>
        <dbReference type="ARBA" id="ARBA00004651"/>
    </source>
</evidence>
<reference evidence="7 8" key="1">
    <citation type="journal article" date="2019" name="Int. J. Syst. Evol. Microbiol.">
        <title>The Global Catalogue of Microorganisms (GCM) 10K type strain sequencing project: providing services to taxonomists for standard genome sequencing and annotation.</title>
        <authorList>
            <consortium name="The Broad Institute Genomics Platform"/>
            <consortium name="The Broad Institute Genome Sequencing Center for Infectious Disease"/>
            <person name="Wu L."/>
            <person name="Ma J."/>
        </authorList>
    </citation>
    <scope>NUCLEOTIDE SEQUENCE [LARGE SCALE GENOMIC DNA]</scope>
    <source>
        <strain evidence="7 8">JCM 4395</strain>
    </source>
</reference>
<dbReference type="PANTHER" id="PTHR23513">
    <property type="entry name" value="INTEGRAL MEMBRANE EFFLUX PROTEIN-RELATED"/>
    <property type="match status" value="1"/>
</dbReference>
<feature type="transmembrane region" description="Helical" evidence="6">
    <location>
        <begin position="12"/>
        <end position="31"/>
    </location>
</feature>
<evidence type="ECO:0000256" key="6">
    <source>
        <dbReference type="SAM" id="Phobius"/>
    </source>
</evidence>
<gene>
    <name evidence="7" type="ORF">GCM10010276_80400</name>
</gene>
<feature type="transmembrane region" description="Helical" evidence="6">
    <location>
        <begin position="101"/>
        <end position="127"/>
    </location>
</feature>
<dbReference type="PANTHER" id="PTHR23513:SF11">
    <property type="entry name" value="STAPHYLOFERRIN A TRANSPORTER"/>
    <property type="match status" value="1"/>
</dbReference>
<feature type="transmembrane region" description="Helical" evidence="6">
    <location>
        <begin position="220"/>
        <end position="241"/>
    </location>
</feature>
<evidence type="ECO:0000256" key="5">
    <source>
        <dbReference type="ARBA" id="ARBA00023136"/>
    </source>
</evidence>
<feature type="transmembrane region" description="Helical" evidence="6">
    <location>
        <begin position="285"/>
        <end position="304"/>
    </location>
</feature>
<keyword evidence="5 6" id="KW-0472">Membrane</keyword>
<feature type="transmembrane region" description="Helical" evidence="6">
    <location>
        <begin position="43"/>
        <end position="64"/>
    </location>
</feature>
<sequence length="419" mass="41273">MGALRSGTLVRYLLTASLVRTASGGAAVGLFTLTVRTGGSGGAALGGLLAALLTAPYVAGPWLAGVLDRARDGRRVLAVSFVVFGLALAAAAALLGRVPFLAVAALVTVAGLCGPLVTGGLSSRLAAVDGWDERGRRRAEGWDSATYGIGNTFGPAAVGAAGAALGARAGVLCLGGAAAVAALTVLTLPVAAPPAKGPAGPLRVRQTFRIIATVGPLRRVMLAMALTALVAGGITVVATTLGHQLTGSADAGAALAAVYGFGYLAASVVAGIVPLRGEPERTSTVLVAVSAAAVACCALAPGYAVAVVTFAATGAAGALLFTATLAVRAVYAPPKARAQVYVSMGALKMAVSSAGTALAGTLMGLGPRTLLGAGCAVTVFALAGVLGDRRLSGRMNSILPQRWNSSRRNNSRALPSEIS</sequence>
<dbReference type="Gene3D" id="1.20.1250.20">
    <property type="entry name" value="MFS general substrate transporter like domains"/>
    <property type="match status" value="1"/>
</dbReference>
<feature type="transmembrane region" description="Helical" evidence="6">
    <location>
        <begin position="76"/>
        <end position="95"/>
    </location>
</feature>
<proteinExistence type="predicted"/>
<evidence type="ECO:0000256" key="4">
    <source>
        <dbReference type="ARBA" id="ARBA00022989"/>
    </source>
</evidence>
<dbReference type="InterPro" id="IPR036259">
    <property type="entry name" value="MFS_trans_sf"/>
</dbReference>
<evidence type="ECO:0000313" key="8">
    <source>
        <dbReference type="Proteomes" id="UP001501777"/>
    </source>
</evidence>
<feature type="transmembrane region" description="Helical" evidence="6">
    <location>
        <begin position="340"/>
        <end position="363"/>
    </location>
</feature>
<feature type="transmembrane region" description="Helical" evidence="6">
    <location>
        <begin position="369"/>
        <end position="387"/>
    </location>
</feature>
<feature type="transmembrane region" description="Helical" evidence="6">
    <location>
        <begin position="310"/>
        <end position="331"/>
    </location>
</feature>